<dbReference type="STRING" id="385682.SAMN05444380_12243"/>
<evidence type="ECO:0000313" key="1">
    <source>
        <dbReference type="EMBL" id="SFE91067.1"/>
    </source>
</evidence>
<dbReference type="AlphaFoldDB" id="A0A1I2EEJ8"/>
<sequence length="179" mass="20289">MKNIILTFLIAAIMILSSVFLNSCDEGYTINTKELLREEQVLMNIYYDLVADTLKDVSFHVVDTAEDKTFVYFELEQGTDDSVQVGKLAGFRYVFYEILEDTVGSAFLYPYSSNYHSDEPFVYTVGNTSIYQGGTYPGIDLALRNMALGTRARVFIGSALWTNDFVPRVVDLEVTYVEK</sequence>
<proteinExistence type="predicted"/>
<dbReference type="Gene3D" id="3.10.50.40">
    <property type="match status" value="1"/>
</dbReference>
<accession>A0A1I2EEJ8</accession>
<name>A0A1I2EEJ8_9BACT</name>
<gene>
    <name evidence="1" type="ORF">SAMN05444380_12243</name>
</gene>
<dbReference type="EMBL" id="FONA01000022">
    <property type="protein sequence ID" value="SFE91067.1"/>
    <property type="molecule type" value="Genomic_DNA"/>
</dbReference>
<evidence type="ECO:0000313" key="2">
    <source>
        <dbReference type="Proteomes" id="UP000181976"/>
    </source>
</evidence>
<dbReference type="OrthoDB" id="1117668at2"/>
<keyword evidence="2" id="KW-1185">Reference proteome</keyword>
<dbReference type="InParanoid" id="A0A1I2EEJ8"/>
<dbReference type="SUPFAM" id="SSF54534">
    <property type="entry name" value="FKBP-like"/>
    <property type="match status" value="1"/>
</dbReference>
<reference evidence="1 2" key="1">
    <citation type="submission" date="2016-10" db="EMBL/GenBank/DDBJ databases">
        <authorList>
            <person name="de Groot N.N."/>
        </authorList>
    </citation>
    <scope>NUCLEOTIDE SEQUENCE [LARGE SCALE GENOMIC DNA]</scope>
    <source>
        <strain evidence="1 2">DSM 19012</strain>
    </source>
</reference>
<dbReference type="Proteomes" id="UP000181976">
    <property type="component" value="Unassembled WGS sequence"/>
</dbReference>
<organism evidence="1 2">
    <name type="scientific">Thermophagus xiamenensis</name>
    <dbReference type="NCBI Taxonomy" id="385682"/>
    <lineage>
        <taxon>Bacteria</taxon>
        <taxon>Pseudomonadati</taxon>
        <taxon>Bacteroidota</taxon>
        <taxon>Bacteroidia</taxon>
        <taxon>Marinilabiliales</taxon>
        <taxon>Marinilabiliaceae</taxon>
        <taxon>Thermophagus</taxon>
    </lineage>
</organism>
<protein>
    <submittedName>
        <fullName evidence="1">Uncharacterized protein</fullName>
    </submittedName>
</protein>
<dbReference type="GO" id="GO:0003755">
    <property type="term" value="F:peptidyl-prolyl cis-trans isomerase activity"/>
    <property type="evidence" value="ECO:0007669"/>
    <property type="project" value="InterPro"/>
</dbReference>
<dbReference type="RefSeq" id="WP_010528561.1">
    <property type="nucleotide sequence ID" value="NZ_AFSL01000088.1"/>
</dbReference>
<dbReference type="InterPro" id="IPR046357">
    <property type="entry name" value="PPIase_dom_sf"/>
</dbReference>
<dbReference type="eggNOG" id="ENOG5030ZP6">
    <property type="taxonomic scope" value="Bacteria"/>
</dbReference>